<evidence type="ECO:0008006" key="4">
    <source>
        <dbReference type="Google" id="ProtNLM"/>
    </source>
</evidence>
<name>A0ABW6IH66_9CYAN</name>
<evidence type="ECO:0000313" key="3">
    <source>
        <dbReference type="Proteomes" id="UP001600165"/>
    </source>
</evidence>
<protein>
    <recommendedName>
        <fullName evidence="4">DUF11 domain-containing protein</fullName>
    </recommendedName>
</protein>
<keyword evidence="3" id="KW-1185">Reference proteome</keyword>
<dbReference type="EMBL" id="JBHZOL010000071">
    <property type="protein sequence ID" value="MFE4106689.1"/>
    <property type="molecule type" value="Genomic_DNA"/>
</dbReference>
<keyword evidence="1" id="KW-0732">Signal</keyword>
<accession>A0ABW6IH66</accession>
<dbReference type="NCBIfam" id="TIGR01451">
    <property type="entry name" value="B_ant_repeat"/>
    <property type="match status" value="1"/>
</dbReference>
<proteinExistence type="predicted"/>
<feature type="signal peptide" evidence="1">
    <location>
        <begin position="1"/>
        <end position="18"/>
    </location>
</feature>
<evidence type="ECO:0000256" key="1">
    <source>
        <dbReference type="SAM" id="SignalP"/>
    </source>
</evidence>
<gene>
    <name evidence="2" type="ORF">ACFVKH_10410</name>
</gene>
<sequence length="669" mass="69814">MAGSIGSMAMLMVQPAIAQVPITSLNATYQNGTSSTYSTTVADPCNTSSYSSGCGSAITLEFGAGSTDDLAVTGFQAGSQSFSLIQLADQLKFQRIDGNGAVGERQLVFFETVGSSNQQIRSTYVDDMTTAMLSRISNRGIDNAFSNDNSVASNNVERIDYIVSSGLSVPSANLGDIGFLILERGGNDPFKIAAITALDSNGNPSAFGQVVSVDSSVWGYSGYNIRTAVMRREESETNFRPSHLVSSQPVDGVYISVSDLGVAANQKIYGYALFPNDISSSLTNNDLVNLTNFPTTTSGASGEGGLDLVAGGGIYLRNGTLRPPTLDLDGDDSSGKTGRDYQSVYTLGGAAIAIADTDTLPADSDSTELQSATIVLTNARPGDQLTIDLSSLPSGVALDPSSTATQIRLQGLASLADYAAAIELVRFETTAADMSDRILNVKVTDDTGLASNEAISTLKIAAASSGEPKVLLVKRITAINGDHNTLEGDALDGYVNESGYPSDNASNPWPTPIESYLLGGIDGGSVMPGDEIEYTIYFLSNGEVNAENVLLCDYIPTHTTFVPQAFNQSFSADPSGLPTGDRGIVLSQGNQTVALTNLADGDGGHYFPPGIDPATTFPGIDCEGDGNSHNRNINGAVVIDLGTLPYATSVSPAPAPASYGFVRFRGRVK</sequence>
<dbReference type="Proteomes" id="UP001600165">
    <property type="component" value="Unassembled WGS sequence"/>
</dbReference>
<reference evidence="2 3" key="1">
    <citation type="submission" date="2024-10" db="EMBL/GenBank/DDBJ databases">
        <authorList>
            <person name="Ratan Roy A."/>
            <person name="Morales Sandoval P.H."/>
            <person name="De Los Santos Villalobos S."/>
            <person name="Chakraborty S."/>
            <person name="Mukherjee J."/>
        </authorList>
    </citation>
    <scope>NUCLEOTIDE SEQUENCE [LARGE SCALE GENOMIC DNA]</scope>
    <source>
        <strain evidence="2 3">S1</strain>
    </source>
</reference>
<feature type="chain" id="PRO_5045930621" description="DUF11 domain-containing protein" evidence="1">
    <location>
        <begin position="19"/>
        <end position="669"/>
    </location>
</feature>
<dbReference type="RefSeq" id="WP_377964691.1">
    <property type="nucleotide sequence ID" value="NZ_JBHZOL010000071.1"/>
</dbReference>
<dbReference type="InterPro" id="IPR047589">
    <property type="entry name" value="DUF11_rpt"/>
</dbReference>
<evidence type="ECO:0000313" key="2">
    <source>
        <dbReference type="EMBL" id="MFE4106689.1"/>
    </source>
</evidence>
<organism evidence="2 3">
    <name type="scientific">Almyronema epifaneia S1</name>
    <dbReference type="NCBI Taxonomy" id="2991925"/>
    <lineage>
        <taxon>Bacteria</taxon>
        <taxon>Bacillati</taxon>
        <taxon>Cyanobacteriota</taxon>
        <taxon>Cyanophyceae</taxon>
        <taxon>Nodosilineales</taxon>
        <taxon>Nodosilineaceae</taxon>
        <taxon>Almyronema</taxon>
        <taxon>Almyronema epifaneia</taxon>
    </lineage>
</organism>
<comment type="caution">
    <text evidence="2">The sequence shown here is derived from an EMBL/GenBank/DDBJ whole genome shotgun (WGS) entry which is preliminary data.</text>
</comment>